<dbReference type="Gene3D" id="3.90.1200.10">
    <property type="match status" value="1"/>
</dbReference>
<dbReference type="SUPFAM" id="SSF56112">
    <property type="entry name" value="Protein kinase-like (PK-like)"/>
    <property type="match status" value="1"/>
</dbReference>
<dbReference type="Proteomes" id="UP000463983">
    <property type="component" value="Chromosome"/>
</dbReference>
<sequence>MLEMVERQVSRIVNLPKLKEANFSSEIEVRPGSPFYVCVLEKEDGEKIILKMGTPGRVKKEVEGYGLVPEIFPKPKILSVSNWGIEYEFFEGEELFDLVRGDRQEAFQTYQDYVDRTMALWTGNMRKAGEEKTVYDHRRLTEKTLKKIGKSLESGKVGFAGDQPMVINGREYPSLKDTFGLAVSLVGEPEEIVLDTGDANGSNILIAQDGRWVLIDFEKAGWYDPAYIIARQIGQWALTVNDPNDVSCSYSLRGNKNVIEYSADVPNLVSLMETEAMVLGSYLTSVGDNSWKQRAACYQLVFLSRMAVLSSSRFYSLLRQKDLSKVVMAKAVEGFYQLID</sequence>
<keyword evidence="2" id="KW-1185">Reference proteome</keyword>
<accession>A0A857N4V6</accession>
<dbReference type="InterPro" id="IPR011009">
    <property type="entry name" value="Kinase-like_dom_sf"/>
</dbReference>
<protein>
    <recommendedName>
        <fullName evidence="3">Aminoglycoside phosphotransferase domain-containing protein</fullName>
    </recommendedName>
</protein>
<name>A0A857N4V6_9BACT</name>
<proteinExistence type="predicted"/>
<evidence type="ECO:0008006" key="3">
    <source>
        <dbReference type="Google" id="ProtNLM"/>
    </source>
</evidence>
<reference evidence="2" key="1">
    <citation type="journal article" date="2020" name="Microorganisms">
        <title>Complete Genome of a Member of a New Bacterial Lineage in the Microgenomates Group Reveals an Unusual Nucleotide Composition Disparity Between Two Strands of DNA and Limited Metabolic Potential.</title>
        <authorList>
            <person name="Kadnikov V.V."/>
            <person name="Mardanov A.V."/>
            <person name="Beletsky A.V."/>
            <person name="Karnachuk O.V."/>
            <person name="Ravin N.V."/>
        </authorList>
    </citation>
    <scope>NUCLEOTIDE SEQUENCE [LARGE SCALE GENOMIC DNA]</scope>
</reference>
<evidence type="ECO:0000313" key="2">
    <source>
        <dbReference type="Proteomes" id="UP000463983"/>
    </source>
</evidence>
<dbReference type="EMBL" id="CP047901">
    <property type="protein sequence ID" value="QHO63157.1"/>
    <property type="molecule type" value="Genomic_DNA"/>
</dbReference>
<dbReference type="KEGG" id="caqa:MICH65_0176"/>
<dbReference type="RefSeq" id="WP_161931553.1">
    <property type="nucleotide sequence ID" value="NZ_CP047901.1"/>
</dbReference>
<dbReference type="AlphaFoldDB" id="A0A857N4V6"/>
<organism evidence="1 2">
    <name type="scientific">Candidatus Chazhemtobacterium aquaticus</name>
    <dbReference type="NCBI Taxonomy" id="2715735"/>
    <lineage>
        <taxon>Bacteria</taxon>
        <taxon>Candidatus Chazhemtobacteraceae</taxon>
        <taxon>Candidatus Chazhemtobacterium</taxon>
    </lineage>
</organism>
<gene>
    <name evidence="1" type="ORF">MICH65_0176</name>
</gene>
<evidence type="ECO:0000313" key="1">
    <source>
        <dbReference type="EMBL" id="QHO63157.1"/>
    </source>
</evidence>